<feature type="non-terminal residue" evidence="2">
    <location>
        <position position="347"/>
    </location>
</feature>
<gene>
    <name evidence="2" type="ORF">E2562_018772</name>
</gene>
<dbReference type="EMBL" id="SPHZ02000002">
    <property type="protein sequence ID" value="KAF0929251.1"/>
    <property type="molecule type" value="Genomic_DNA"/>
</dbReference>
<sequence>MVTDRQSIIARRLSALSSRAGERRVFGGRGACYRGRSERSSISCGGHITRQSDSDPNFEETDESEDESNNEVVFDTLKSLGDTDMCIIKEEKEDTDKKFDSEETKAQGHISCLLRKNFLKGSSKLKDRTSFPNNKELTTLIPKILSPEPFELDGPEDISSMDFILVDYENPMEEIKSPVKNEISDPPTGDATESNLNENYPTMDNINTAEQMAPIPPTDSSLLEEHQCFDFNTTGTHDDEDSKCAKLATLVDYPESPKEIGDPNLDLALNNIIMTCTRKATEVLQQTSSSKTITSNQNSSQNDETQSIIDCTLETTSSYQPATHGMYHLVCGARRTVGAMRDEGIGR</sequence>
<evidence type="ECO:0000256" key="1">
    <source>
        <dbReference type="SAM" id="MobiDB-lite"/>
    </source>
</evidence>
<feature type="region of interest" description="Disordered" evidence="1">
    <location>
        <begin position="36"/>
        <end position="70"/>
    </location>
</feature>
<dbReference type="AlphaFoldDB" id="A0A6G1EXC3"/>
<keyword evidence="3" id="KW-1185">Reference proteome</keyword>
<organism evidence="2 3">
    <name type="scientific">Oryza meyeriana var. granulata</name>
    <dbReference type="NCBI Taxonomy" id="110450"/>
    <lineage>
        <taxon>Eukaryota</taxon>
        <taxon>Viridiplantae</taxon>
        <taxon>Streptophyta</taxon>
        <taxon>Embryophyta</taxon>
        <taxon>Tracheophyta</taxon>
        <taxon>Spermatophyta</taxon>
        <taxon>Magnoliopsida</taxon>
        <taxon>Liliopsida</taxon>
        <taxon>Poales</taxon>
        <taxon>Poaceae</taxon>
        <taxon>BOP clade</taxon>
        <taxon>Oryzoideae</taxon>
        <taxon>Oryzeae</taxon>
        <taxon>Oryzinae</taxon>
        <taxon>Oryza</taxon>
        <taxon>Oryza meyeriana</taxon>
    </lineage>
</organism>
<evidence type="ECO:0000313" key="2">
    <source>
        <dbReference type="EMBL" id="KAF0929251.1"/>
    </source>
</evidence>
<evidence type="ECO:0000313" key="3">
    <source>
        <dbReference type="Proteomes" id="UP000479710"/>
    </source>
</evidence>
<protein>
    <submittedName>
        <fullName evidence="2">Uncharacterized protein</fullName>
    </submittedName>
</protein>
<comment type="caution">
    <text evidence="2">The sequence shown here is derived from an EMBL/GenBank/DDBJ whole genome shotgun (WGS) entry which is preliminary data.</text>
</comment>
<dbReference type="Proteomes" id="UP000479710">
    <property type="component" value="Unassembled WGS sequence"/>
</dbReference>
<proteinExistence type="predicted"/>
<feature type="compositionally biased region" description="Acidic residues" evidence="1">
    <location>
        <begin position="56"/>
        <end position="69"/>
    </location>
</feature>
<accession>A0A6G1EXC3</accession>
<reference evidence="2 3" key="1">
    <citation type="submission" date="2019-11" db="EMBL/GenBank/DDBJ databases">
        <title>Whole genome sequence of Oryza granulata.</title>
        <authorList>
            <person name="Li W."/>
        </authorList>
    </citation>
    <scope>NUCLEOTIDE SEQUENCE [LARGE SCALE GENOMIC DNA]</scope>
    <source>
        <strain evidence="3">cv. Menghai</strain>
        <tissue evidence="2">Leaf</tissue>
    </source>
</reference>
<name>A0A6G1EXC3_9ORYZ</name>